<proteinExistence type="predicted"/>
<reference evidence="1 2" key="1">
    <citation type="submission" date="2019-09" db="EMBL/GenBank/DDBJ databases">
        <authorList>
            <person name="Chandra G."/>
            <person name="Truman W A."/>
        </authorList>
    </citation>
    <scope>NUCLEOTIDE SEQUENCE [LARGE SCALE GENOMIC DNA]</scope>
    <source>
        <strain evidence="1">PS659</strain>
    </source>
</reference>
<dbReference type="EMBL" id="CABVGY010000020">
    <property type="protein sequence ID" value="VVN05993.1"/>
    <property type="molecule type" value="Genomic_DNA"/>
</dbReference>
<dbReference type="Proteomes" id="UP000326729">
    <property type="component" value="Unassembled WGS sequence"/>
</dbReference>
<organism evidence="1 2">
    <name type="scientific">Pseudomonas fluorescens</name>
    <dbReference type="NCBI Taxonomy" id="294"/>
    <lineage>
        <taxon>Bacteria</taxon>
        <taxon>Pseudomonadati</taxon>
        <taxon>Pseudomonadota</taxon>
        <taxon>Gammaproteobacteria</taxon>
        <taxon>Pseudomonadales</taxon>
        <taxon>Pseudomonadaceae</taxon>
        <taxon>Pseudomonas</taxon>
    </lineage>
</organism>
<protein>
    <submittedName>
        <fullName evidence="1">Uncharacterized protein</fullName>
    </submittedName>
</protein>
<evidence type="ECO:0000313" key="2">
    <source>
        <dbReference type="Proteomes" id="UP000326729"/>
    </source>
</evidence>
<evidence type="ECO:0000313" key="1">
    <source>
        <dbReference type="EMBL" id="VVN05993.1"/>
    </source>
</evidence>
<sequence length="36" mass="4468">MLMTVVTAYYKRFNDWKFDAETYNRETPMLVRNSLY</sequence>
<name>A0A5E6UL99_PSEFL</name>
<dbReference type="AlphaFoldDB" id="A0A5E6UL99"/>
<gene>
    <name evidence="1" type="ORF">PS659_03605</name>
</gene>
<accession>A0A5E6UL99</accession>